<sequence length="713" mass="78697">MSVQVGRSLMKAFGVVQEVMVAQLNGNQGRCICVKVEFDVTKALPRGKRVMSAGWEPFWAPFRYEKLPTLCYYCGIVGHDDKACVLKYKDSKSAVIKDNQYGAWLKASPVKIPARRRMEEGPDFSQSASSAAEMDKERSGNNGSDKVLEGVMQLGLSENLGPIGGKRSILGPDKAQSVEVNDGLPKGMDVDTHTQPDIGINMTQPNSSEFFTNNPHKTLREQKEFEQREKDLAKKEELNEAFLGERGIQPIVQVLETKRANAAAGGKEDGMVDENLASISQGAMEGKGQRKRQTPGRHQRVGNNEANGKASVLPAKRKGEAKSVEMAESNSSIQGLLKKQKVVSGNGVDSIADTVETVDPIGTAGGLVVLWRQDLKVGLVRKSSFFIELLITDEESGREWHLINLVLVSTDWRLNYDRAVVKHLFALGSGHAALLLGTNPPKMQGFRQFRFDSRWCEDPESYEVVKRCWNGAYRGSKMFGVFQKVRNCRKELRNWSKQKGFNARKKITDLQQKLESIGSDQRSGVVGEVRALEKELSTTWDKEEKKWNGEQEILSQATNEFHDFVSAMAKTRGPRQPVGETVSIWSPPTNDVLKINSGGAFDGSGKRGGVGLVAKDHLGHVKWTIAIPISNIQSAEAVEALGFRWAVTLAKDKGGEHFSFEGDAQCIVQMLQGVKAAKSSLAPHRSRDSRDVKEDTTSKLISDSSRHEDAVIK</sequence>
<gene>
    <name evidence="1" type="ORF">Vadar_032999</name>
</gene>
<name>A0ACB7XDZ6_9ERIC</name>
<reference evidence="1 2" key="1">
    <citation type="journal article" date="2021" name="Hortic Res">
        <title>High-quality reference genome and annotation aids understanding of berry development for evergreen blueberry (Vaccinium darrowii).</title>
        <authorList>
            <person name="Yu J."/>
            <person name="Hulse-Kemp A.M."/>
            <person name="Babiker E."/>
            <person name="Staton M."/>
        </authorList>
    </citation>
    <scope>NUCLEOTIDE SEQUENCE [LARGE SCALE GENOMIC DNA]</scope>
    <source>
        <strain evidence="2">cv. NJ 8807/NJ 8810</strain>
        <tissue evidence="1">Young leaf</tissue>
    </source>
</reference>
<comment type="caution">
    <text evidence="1">The sequence shown here is derived from an EMBL/GenBank/DDBJ whole genome shotgun (WGS) entry which is preliminary data.</text>
</comment>
<dbReference type="Proteomes" id="UP000828048">
    <property type="component" value="Chromosome 6"/>
</dbReference>
<keyword evidence="2" id="KW-1185">Reference proteome</keyword>
<evidence type="ECO:0000313" key="1">
    <source>
        <dbReference type="EMBL" id="KAH7838942.1"/>
    </source>
</evidence>
<organism evidence="1 2">
    <name type="scientific">Vaccinium darrowii</name>
    <dbReference type="NCBI Taxonomy" id="229202"/>
    <lineage>
        <taxon>Eukaryota</taxon>
        <taxon>Viridiplantae</taxon>
        <taxon>Streptophyta</taxon>
        <taxon>Embryophyta</taxon>
        <taxon>Tracheophyta</taxon>
        <taxon>Spermatophyta</taxon>
        <taxon>Magnoliopsida</taxon>
        <taxon>eudicotyledons</taxon>
        <taxon>Gunneridae</taxon>
        <taxon>Pentapetalae</taxon>
        <taxon>asterids</taxon>
        <taxon>Ericales</taxon>
        <taxon>Ericaceae</taxon>
        <taxon>Vaccinioideae</taxon>
        <taxon>Vaccinieae</taxon>
        <taxon>Vaccinium</taxon>
    </lineage>
</organism>
<proteinExistence type="predicted"/>
<evidence type="ECO:0000313" key="2">
    <source>
        <dbReference type="Proteomes" id="UP000828048"/>
    </source>
</evidence>
<protein>
    <submittedName>
        <fullName evidence="1">Uncharacterized protein</fullName>
    </submittedName>
</protein>
<accession>A0ACB7XDZ6</accession>
<dbReference type="EMBL" id="CM037156">
    <property type="protein sequence ID" value="KAH7838942.1"/>
    <property type="molecule type" value="Genomic_DNA"/>
</dbReference>